<dbReference type="Proteomes" id="UP001600165">
    <property type="component" value="Unassembled WGS sequence"/>
</dbReference>
<name>A0ABW6IIP8_9CYAN</name>
<keyword evidence="2" id="KW-1185">Reference proteome</keyword>
<comment type="caution">
    <text evidence="1">The sequence shown here is derived from an EMBL/GenBank/DDBJ whole genome shotgun (WGS) entry which is preliminary data.</text>
</comment>
<evidence type="ECO:0000313" key="2">
    <source>
        <dbReference type="Proteomes" id="UP001600165"/>
    </source>
</evidence>
<dbReference type="RefSeq" id="WP_377967387.1">
    <property type="nucleotide sequence ID" value="NZ_JBHZOL010000098.1"/>
</dbReference>
<gene>
    <name evidence="1" type="ORF">ACFVKH_17340</name>
</gene>
<dbReference type="EMBL" id="JBHZOL010000098">
    <property type="protein sequence ID" value="MFE4108050.1"/>
    <property type="molecule type" value="Genomic_DNA"/>
</dbReference>
<accession>A0ABW6IIP8</accession>
<sequence>MPDSIADQLLNNLHRESHLVNLMIRGCLELRWALGPEEKETAIAMIYNAFETYALEQGLPLEAAEQICEDKLDNLIEQISAIL</sequence>
<reference evidence="1 2" key="1">
    <citation type="submission" date="2024-10" db="EMBL/GenBank/DDBJ databases">
        <authorList>
            <person name="Ratan Roy A."/>
            <person name="Morales Sandoval P.H."/>
            <person name="De Los Santos Villalobos S."/>
            <person name="Chakraborty S."/>
            <person name="Mukherjee J."/>
        </authorList>
    </citation>
    <scope>NUCLEOTIDE SEQUENCE [LARGE SCALE GENOMIC DNA]</scope>
    <source>
        <strain evidence="1 2">S1</strain>
    </source>
</reference>
<protein>
    <submittedName>
        <fullName evidence="1">Uncharacterized protein</fullName>
    </submittedName>
</protein>
<evidence type="ECO:0000313" key="1">
    <source>
        <dbReference type="EMBL" id="MFE4108050.1"/>
    </source>
</evidence>
<proteinExistence type="predicted"/>
<organism evidence="1 2">
    <name type="scientific">Almyronema epifaneia S1</name>
    <dbReference type="NCBI Taxonomy" id="2991925"/>
    <lineage>
        <taxon>Bacteria</taxon>
        <taxon>Bacillati</taxon>
        <taxon>Cyanobacteriota</taxon>
        <taxon>Cyanophyceae</taxon>
        <taxon>Nodosilineales</taxon>
        <taxon>Nodosilineaceae</taxon>
        <taxon>Almyronema</taxon>
        <taxon>Almyronema epifaneia</taxon>
    </lineage>
</organism>